<accession>A0A9D4H512</accession>
<dbReference type="EMBL" id="JAIWYP010000005">
    <property type="protein sequence ID" value="KAH3828417.1"/>
    <property type="molecule type" value="Genomic_DNA"/>
</dbReference>
<dbReference type="Proteomes" id="UP000828390">
    <property type="component" value="Unassembled WGS sequence"/>
</dbReference>
<evidence type="ECO:0000313" key="1">
    <source>
        <dbReference type="EMBL" id="KAH3828417.1"/>
    </source>
</evidence>
<sequence>MCIGVSRSHSIRVSSNPRAGPDWHLNANLVMKRQAQQRARRRRQHKSWIRAGLGPERRRPFSLYDQLWSNNDERTNAHSSTSLECHSICLMRFSHECPAG</sequence>
<reference evidence="1" key="1">
    <citation type="journal article" date="2019" name="bioRxiv">
        <title>The Genome of the Zebra Mussel, Dreissena polymorpha: A Resource for Invasive Species Research.</title>
        <authorList>
            <person name="McCartney M.A."/>
            <person name="Auch B."/>
            <person name="Kono T."/>
            <person name="Mallez S."/>
            <person name="Zhang Y."/>
            <person name="Obille A."/>
            <person name="Becker A."/>
            <person name="Abrahante J.E."/>
            <person name="Garbe J."/>
            <person name="Badalamenti J.P."/>
            <person name="Herman A."/>
            <person name="Mangelson H."/>
            <person name="Liachko I."/>
            <person name="Sullivan S."/>
            <person name="Sone E.D."/>
            <person name="Koren S."/>
            <person name="Silverstein K.A.T."/>
            <person name="Beckman K.B."/>
            <person name="Gohl D.M."/>
        </authorList>
    </citation>
    <scope>NUCLEOTIDE SEQUENCE</scope>
    <source>
        <strain evidence="1">Duluth1</strain>
        <tissue evidence="1">Whole animal</tissue>
    </source>
</reference>
<protein>
    <submittedName>
        <fullName evidence="1">Uncharacterized protein</fullName>
    </submittedName>
</protein>
<comment type="caution">
    <text evidence="1">The sequence shown here is derived from an EMBL/GenBank/DDBJ whole genome shotgun (WGS) entry which is preliminary data.</text>
</comment>
<organism evidence="1 2">
    <name type="scientific">Dreissena polymorpha</name>
    <name type="common">Zebra mussel</name>
    <name type="synonym">Mytilus polymorpha</name>
    <dbReference type="NCBI Taxonomy" id="45954"/>
    <lineage>
        <taxon>Eukaryota</taxon>
        <taxon>Metazoa</taxon>
        <taxon>Spiralia</taxon>
        <taxon>Lophotrochozoa</taxon>
        <taxon>Mollusca</taxon>
        <taxon>Bivalvia</taxon>
        <taxon>Autobranchia</taxon>
        <taxon>Heteroconchia</taxon>
        <taxon>Euheterodonta</taxon>
        <taxon>Imparidentia</taxon>
        <taxon>Neoheterodontei</taxon>
        <taxon>Myida</taxon>
        <taxon>Dreissenoidea</taxon>
        <taxon>Dreissenidae</taxon>
        <taxon>Dreissena</taxon>
    </lineage>
</organism>
<dbReference type="AlphaFoldDB" id="A0A9D4H512"/>
<keyword evidence="2" id="KW-1185">Reference proteome</keyword>
<gene>
    <name evidence="1" type="ORF">DPMN_130377</name>
</gene>
<name>A0A9D4H512_DREPO</name>
<reference evidence="1" key="2">
    <citation type="submission" date="2020-11" db="EMBL/GenBank/DDBJ databases">
        <authorList>
            <person name="McCartney M.A."/>
            <person name="Auch B."/>
            <person name="Kono T."/>
            <person name="Mallez S."/>
            <person name="Becker A."/>
            <person name="Gohl D.M."/>
            <person name="Silverstein K.A.T."/>
            <person name="Koren S."/>
            <person name="Bechman K.B."/>
            <person name="Herman A."/>
            <person name="Abrahante J.E."/>
            <person name="Garbe J."/>
        </authorList>
    </citation>
    <scope>NUCLEOTIDE SEQUENCE</scope>
    <source>
        <strain evidence="1">Duluth1</strain>
        <tissue evidence="1">Whole animal</tissue>
    </source>
</reference>
<evidence type="ECO:0000313" key="2">
    <source>
        <dbReference type="Proteomes" id="UP000828390"/>
    </source>
</evidence>
<proteinExistence type="predicted"/>